<comment type="caution">
    <text evidence="8">The sequence shown here is derived from an EMBL/GenBank/DDBJ whole genome shotgun (WGS) entry which is preliminary data.</text>
</comment>
<dbReference type="EMBL" id="MFAD01000022">
    <property type="protein sequence ID" value="OGD70182.1"/>
    <property type="molecule type" value="Genomic_DNA"/>
</dbReference>
<keyword evidence="3 7" id="KW-1133">Transmembrane helix</keyword>
<keyword evidence="6 7" id="KW-0961">Cell wall biogenesis/degradation</keyword>
<dbReference type="GO" id="GO:0009252">
    <property type="term" value="P:peptidoglycan biosynthetic process"/>
    <property type="evidence" value="ECO:0007669"/>
    <property type="project" value="UniProtKB-UniRule"/>
</dbReference>
<evidence type="ECO:0000256" key="3">
    <source>
        <dbReference type="ARBA" id="ARBA00022989"/>
    </source>
</evidence>
<evidence type="ECO:0000256" key="6">
    <source>
        <dbReference type="ARBA" id="ARBA00023316"/>
    </source>
</evidence>
<dbReference type="AlphaFoldDB" id="A0A1F5ES01"/>
<feature type="site" description="Important for catalytic activity" evidence="7">
    <location>
        <position position="236"/>
    </location>
</feature>
<comment type="function">
    <text evidence="7">Functions as a peptidoglycan terminase that cleaves nascent peptidoglycan strands endolytically to terminate their elongation.</text>
</comment>
<organism evidence="8 9">
    <name type="scientific">Candidatus Campbellbacteria bacterium RIFCSPLOWO2_02_FULL_35_11</name>
    <dbReference type="NCBI Taxonomy" id="1797581"/>
    <lineage>
        <taxon>Bacteria</taxon>
        <taxon>Candidatus Campbelliibacteriota</taxon>
    </lineage>
</organism>
<keyword evidence="5 7" id="KW-0456">Lyase</keyword>
<dbReference type="EC" id="4.2.2.29" evidence="7"/>
<keyword evidence="4 7" id="KW-0472">Membrane</keyword>
<dbReference type="GO" id="GO:0005886">
    <property type="term" value="C:plasma membrane"/>
    <property type="evidence" value="ECO:0007669"/>
    <property type="project" value="UniProtKB-SubCell"/>
</dbReference>
<feature type="transmembrane region" description="Helical" evidence="7">
    <location>
        <begin position="37"/>
        <end position="56"/>
    </location>
</feature>
<dbReference type="GO" id="GO:0008932">
    <property type="term" value="F:lytic endotransglycosylase activity"/>
    <property type="evidence" value="ECO:0007669"/>
    <property type="project" value="UniProtKB-UniRule"/>
</dbReference>
<evidence type="ECO:0000256" key="4">
    <source>
        <dbReference type="ARBA" id="ARBA00023136"/>
    </source>
</evidence>
<comment type="subcellular location">
    <subcellularLocation>
        <location evidence="7">Cell membrane</location>
        <topology evidence="7">Single-pass membrane protein</topology>
    </subcellularLocation>
</comment>
<evidence type="ECO:0000313" key="8">
    <source>
        <dbReference type="EMBL" id="OGD70182.1"/>
    </source>
</evidence>
<evidence type="ECO:0000313" key="9">
    <source>
        <dbReference type="Proteomes" id="UP000186545"/>
    </source>
</evidence>
<dbReference type="Pfam" id="PF02618">
    <property type="entry name" value="YceG"/>
    <property type="match status" value="1"/>
</dbReference>
<dbReference type="PANTHER" id="PTHR30518">
    <property type="entry name" value="ENDOLYTIC MUREIN TRANSGLYCOSYLASE"/>
    <property type="match status" value="1"/>
</dbReference>
<accession>A0A1F5ES01</accession>
<dbReference type="Proteomes" id="UP000186545">
    <property type="component" value="Unassembled WGS sequence"/>
</dbReference>
<dbReference type="HAMAP" id="MF_02065">
    <property type="entry name" value="MltG"/>
    <property type="match status" value="1"/>
</dbReference>
<reference evidence="8 9" key="1">
    <citation type="journal article" date="2016" name="Nat. Commun.">
        <title>Thousands of microbial genomes shed light on interconnected biogeochemical processes in an aquifer system.</title>
        <authorList>
            <person name="Anantharaman K."/>
            <person name="Brown C.T."/>
            <person name="Hug L.A."/>
            <person name="Sharon I."/>
            <person name="Castelle C.J."/>
            <person name="Probst A.J."/>
            <person name="Thomas B.C."/>
            <person name="Singh A."/>
            <person name="Wilkins M.J."/>
            <person name="Karaoz U."/>
            <person name="Brodie E.L."/>
            <person name="Williams K.H."/>
            <person name="Hubbard S.S."/>
            <person name="Banfield J.F."/>
        </authorList>
    </citation>
    <scope>NUCLEOTIDE SEQUENCE [LARGE SCALE GENOMIC DNA]</scope>
</reference>
<keyword evidence="1 7" id="KW-1003">Cell membrane</keyword>
<dbReference type="InterPro" id="IPR003770">
    <property type="entry name" value="MLTG-like"/>
</dbReference>
<proteinExistence type="inferred from homology"/>
<comment type="similarity">
    <text evidence="7">Belongs to the transglycosylase MltG family.</text>
</comment>
<dbReference type="GO" id="GO:0071555">
    <property type="term" value="P:cell wall organization"/>
    <property type="evidence" value="ECO:0007669"/>
    <property type="project" value="UniProtKB-KW"/>
</dbReference>
<evidence type="ECO:0000256" key="2">
    <source>
        <dbReference type="ARBA" id="ARBA00022692"/>
    </source>
</evidence>
<dbReference type="PANTHER" id="PTHR30518:SF2">
    <property type="entry name" value="ENDOLYTIC MUREIN TRANSGLYCOSYLASE"/>
    <property type="match status" value="1"/>
</dbReference>
<comment type="catalytic activity">
    <reaction evidence="7">
        <text>a peptidoglycan chain = a peptidoglycan chain with N-acetyl-1,6-anhydromuramyl-[peptide] at the reducing end + a peptidoglycan chain with N-acetylglucosamine at the non-reducing end.</text>
        <dbReference type="EC" id="4.2.2.29"/>
    </reaction>
</comment>
<evidence type="ECO:0000256" key="5">
    <source>
        <dbReference type="ARBA" id="ARBA00023239"/>
    </source>
</evidence>
<gene>
    <name evidence="7" type="primary">mltG</name>
    <name evidence="8" type="ORF">A3I18_00950</name>
</gene>
<dbReference type="NCBIfam" id="TIGR00247">
    <property type="entry name" value="endolytic transglycosylase MltG"/>
    <property type="match status" value="1"/>
</dbReference>
<evidence type="ECO:0000256" key="7">
    <source>
        <dbReference type="HAMAP-Rule" id="MF_02065"/>
    </source>
</evidence>
<name>A0A1F5ES01_9BACT</name>
<protein>
    <recommendedName>
        <fullName evidence="7">Endolytic murein transglycosylase</fullName>
        <ecNumber evidence="7">4.2.2.29</ecNumber>
    </recommendedName>
    <alternativeName>
        <fullName evidence="7">Peptidoglycan lytic transglycosylase</fullName>
    </alternativeName>
    <alternativeName>
        <fullName evidence="7">Peptidoglycan polymerization terminase</fullName>
    </alternativeName>
</protein>
<keyword evidence="2 7" id="KW-0812">Transmembrane</keyword>
<sequence>MDFNFKNFNPRNLFANANVNFKKPELNGDFFREYSSLLWEIFFLFLILLYLIYFLFIAPPSDFPLGVVIHVEKGETLNDVISDLKSNGVIKSGLAFRMGVEFFGDEKNIIAGDYYFEDRRDGFRVARRLANGLFGLDPIKVTVYEGLTAKEMGEVLEKKFTEFDAKEFADIVEKRSLEGYLFPDTYFFLPNIKAEGVVQAMEMNFYTRMTEIQDKIANSGKNLHEIVTMASILEEEARTLNSKKMISGILWHRIEIEMPLQVDAVFPYIIGKNTYNITKEELKTDSPYNTYLYKGLPPGPIANPGMNSILAAIEPIENDYIFYLSDRRGNMYYAKDYETHKLNINLYLRN</sequence>
<dbReference type="Gene3D" id="3.30.1490.480">
    <property type="entry name" value="Endolytic murein transglycosylase"/>
    <property type="match status" value="1"/>
</dbReference>
<evidence type="ECO:0000256" key="1">
    <source>
        <dbReference type="ARBA" id="ARBA00022475"/>
    </source>
</evidence>